<evidence type="ECO:0000313" key="1">
    <source>
        <dbReference type="EMBL" id="CAH3181439.1"/>
    </source>
</evidence>
<feature type="non-terminal residue" evidence="1">
    <location>
        <position position="112"/>
    </location>
</feature>
<sequence>QEKRFECNGFLEEWVTHVTGEFQHIRNSIVEGRGDESQLIADVITCTNDNLKRTARDLVKIKDYKLKAKYFQVCDLQGFFLKKGGFKVNDVPAIKQLVCRESCEGSGHDQEP</sequence>
<organism evidence="1 2">
    <name type="scientific">Porites evermanni</name>
    <dbReference type="NCBI Taxonomy" id="104178"/>
    <lineage>
        <taxon>Eukaryota</taxon>
        <taxon>Metazoa</taxon>
        <taxon>Cnidaria</taxon>
        <taxon>Anthozoa</taxon>
        <taxon>Hexacorallia</taxon>
        <taxon>Scleractinia</taxon>
        <taxon>Fungiina</taxon>
        <taxon>Poritidae</taxon>
        <taxon>Porites</taxon>
    </lineage>
</organism>
<protein>
    <submittedName>
        <fullName evidence="1">Uncharacterized protein</fullName>
    </submittedName>
</protein>
<name>A0ABN8RTH2_9CNID</name>
<keyword evidence="2" id="KW-1185">Reference proteome</keyword>
<dbReference type="Proteomes" id="UP001159427">
    <property type="component" value="Unassembled WGS sequence"/>
</dbReference>
<accession>A0ABN8RTH2</accession>
<comment type="caution">
    <text evidence="1">The sequence shown here is derived from an EMBL/GenBank/DDBJ whole genome shotgun (WGS) entry which is preliminary data.</text>
</comment>
<evidence type="ECO:0000313" key="2">
    <source>
        <dbReference type="Proteomes" id="UP001159427"/>
    </source>
</evidence>
<dbReference type="EMBL" id="CALNXI010002008">
    <property type="protein sequence ID" value="CAH3181439.1"/>
    <property type="molecule type" value="Genomic_DNA"/>
</dbReference>
<gene>
    <name evidence="1" type="ORF">PEVE_00013634</name>
</gene>
<proteinExistence type="predicted"/>
<feature type="non-terminal residue" evidence="1">
    <location>
        <position position="1"/>
    </location>
</feature>
<reference evidence="1 2" key="1">
    <citation type="submission" date="2022-05" db="EMBL/GenBank/DDBJ databases">
        <authorList>
            <consortium name="Genoscope - CEA"/>
            <person name="William W."/>
        </authorList>
    </citation>
    <scope>NUCLEOTIDE SEQUENCE [LARGE SCALE GENOMIC DNA]</scope>
</reference>